<feature type="binding site" evidence="3">
    <location>
        <position position="155"/>
    </location>
    <ligand>
        <name>Cu cation</name>
        <dbReference type="ChEBI" id="CHEBI:23378"/>
    </ligand>
</feature>
<dbReference type="EMBL" id="HE978324">
    <property type="protein sequence ID" value="CCK72521.1"/>
    <property type="molecule type" value="Genomic_DNA"/>
</dbReference>
<dbReference type="FunFam" id="3.40.30.10:FF:000013">
    <property type="entry name" value="Blast:Protein SCO1 homolog, mitochondrial"/>
    <property type="match status" value="1"/>
</dbReference>
<dbReference type="InterPro" id="IPR036249">
    <property type="entry name" value="Thioredoxin-like_sf"/>
</dbReference>
<dbReference type="PROSITE" id="PS51352">
    <property type="entry name" value="THIOREDOXIN_2"/>
    <property type="match status" value="1"/>
</dbReference>
<dbReference type="STRING" id="1071383.J7SAW6"/>
<evidence type="ECO:0000256" key="1">
    <source>
        <dbReference type="ARBA" id="ARBA00010996"/>
    </source>
</evidence>
<dbReference type="OrthoDB" id="270009at2759"/>
<dbReference type="GO" id="GO:0005507">
    <property type="term" value="F:copper ion binding"/>
    <property type="evidence" value="ECO:0007669"/>
    <property type="project" value="EnsemblFungi"/>
</dbReference>
<evidence type="ECO:0000313" key="7">
    <source>
        <dbReference type="Proteomes" id="UP000006310"/>
    </source>
</evidence>
<dbReference type="InterPro" id="IPR003782">
    <property type="entry name" value="SCO1/SenC"/>
</dbReference>
<feature type="binding site" evidence="3">
    <location>
        <position position="242"/>
    </location>
    <ligand>
        <name>Cu cation</name>
        <dbReference type="ChEBI" id="CHEBI:23378"/>
    </ligand>
</feature>
<evidence type="ECO:0000259" key="5">
    <source>
        <dbReference type="PROSITE" id="PS51352"/>
    </source>
</evidence>
<dbReference type="GO" id="GO:0033617">
    <property type="term" value="P:mitochondrial respiratory chain complex IV assembly"/>
    <property type="evidence" value="ECO:0007669"/>
    <property type="project" value="TreeGrafter"/>
</dbReference>
<feature type="binding site" evidence="3">
    <location>
        <position position="151"/>
    </location>
    <ligand>
        <name>Cu cation</name>
        <dbReference type="ChEBI" id="CHEBI:23378"/>
    </ligand>
</feature>
<dbReference type="RefSeq" id="XP_022466766.1">
    <property type="nucleotide sequence ID" value="XM_022610473.1"/>
</dbReference>
<evidence type="ECO:0000256" key="4">
    <source>
        <dbReference type="PIRSR" id="PIRSR603782-2"/>
    </source>
</evidence>
<gene>
    <name evidence="6" type="primary">KNAG0K01600</name>
    <name evidence="6" type="ordered locus">KNAG_0K01600</name>
</gene>
<dbReference type="Pfam" id="PF02630">
    <property type="entry name" value="SCO1-SenC"/>
    <property type="match status" value="1"/>
</dbReference>
<dbReference type="SUPFAM" id="SSF52833">
    <property type="entry name" value="Thioredoxin-like"/>
    <property type="match status" value="1"/>
</dbReference>
<dbReference type="KEGG" id="kng:KNAG_0K01600"/>
<reference evidence="6 7" key="1">
    <citation type="journal article" date="2011" name="Proc. Natl. Acad. Sci. U.S.A.">
        <title>Evolutionary erosion of yeast sex chromosomes by mating-type switching accidents.</title>
        <authorList>
            <person name="Gordon J.L."/>
            <person name="Armisen D."/>
            <person name="Proux-Wera E."/>
            <person name="Oheigeartaigh S.S."/>
            <person name="Byrne K.P."/>
            <person name="Wolfe K.H."/>
        </authorList>
    </citation>
    <scope>NUCLEOTIDE SEQUENCE [LARGE SCALE GENOMIC DNA]</scope>
    <source>
        <strain evidence="7">ATCC MYA-139 / BCRC 22969 / CBS 8797 / CCRC 22969 / KCTC 17520 / NBRC 10181 / NCYC 3082</strain>
    </source>
</reference>
<dbReference type="eggNOG" id="KOG2792">
    <property type="taxonomic scope" value="Eukaryota"/>
</dbReference>
<evidence type="ECO:0000256" key="2">
    <source>
        <dbReference type="ARBA" id="ARBA00023008"/>
    </source>
</evidence>
<feature type="domain" description="Thioredoxin" evidence="5">
    <location>
        <begin position="113"/>
        <end position="277"/>
    </location>
</feature>
<proteinExistence type="inferred from homology"/>
<dbReference type="GO" id="GO:0031966">
    <property type="term" value="C:mitochondrial membrane"/>
    <property type="evidence" value="ECO:0007669"/>
    <property type="project" value="EnsemblFungi"/>
</dbReference>
<name>J7SAW6_HUIN7</name>
<dbReference type="Gene3D" id="3.40.30.10">
    <property type="entry name" value="Glutaredoxin"/>
    <property type="match status" value="1"/>
</dbReference>
<dbReference type="GO" id="GO:0034599">
    <property type="term" value="P:cellular response to oxidative stress"/>
    <property type="evidence" value="ECO:0007669"/>
    <property type="project" value="EnsemblFungi"/>
</dbReference>
<accession>J7SAW6</accession>
<dbReference type="PANTHER" id="PTHR12151:SF5">
    <property type="entry name" value="AT19154P"/>
    <property type="match status" value="1"/>
</dbReference>
<keyword evidence="4" id="KW-1015">Disulfide bond</keyword>
<dbReference type="HOGENOM" id="CLU_050131_0_1_1"/>
<sequence>MLKRQLFAGRSLKVVRGVPLQLRSCISTSSMKYNKQDPSLVEEINKIKLSDIKIGSDSGQTSQILRNGTTPTRNKQGMSTAQILLLLGALGAGVYYWASKEKQRLEVEREAESNRAAVGGSFNLIDQDGRPFSSDKLLGKFSLLYFGFTHCPDICPAELDKMAFWVDEIKKQLKMDVQPIFVTCDPQRDTPDVMKRYLKDFHSKIIGLTGSHSQIKDMCAKYKVFFSTPENVTAKDDYIVDHSTFIYLIDPEGSFIDGLGTIYDEKEGLEKVKAQINAYVPRLEREKRMGRWYSFLFK</sequence>
<keyword evidence="3" id="KW-0479">Metal-binding</keyword>
<comment type="similarity">
    <text evidence="1">Belongs to the SCO1/2 family.</text>
</comment>
<feature type="disulfide bond" description="Redox-active" evidence="4">
    <location>
        <begin position="151"/>
        <end position="155"/>
    </location>
</feature>
<evidence type="ECO:0000256" key="3">
    <source>
        <dbReference type="PIRSR" id="PIRSR603782-1"/>
    </source>
</evidence>
<dbReference type="Proteomes" id="UP000006310">
    <property type="component" value="Chromosome 11"/>
</dbReference>
<keyword evidence="7" id="KW-1185">Reference proteome</keyword>
<dbReference type="CDD" id="cd02968">
    <property type="entry name" value="SCO"/>
    <property type="match status" value="1"/>
</dbReference>
<dbReference type="InterPro" id="IPR013766">
    <property type="entry name" value="Thioredoxin_domain"/>
</dbReference>
<dbReference type="PANTHER" id="PTHR12151">
    <property type="entry name" value="ELECTRON TRANSPORT PROTIN SCO1/SENC FAMILY MEMBER"/>
    <property type="match status" value="1"/>
</dbReference>
<dbReference type="AlphaFoldDB" id="J7SAW6"/>
<keyword evidence="2 3" id="KW-0186">Copper</keyword>
<organism evidence="6 7">
    <name type="scientific">Huiozyma naganishii (strain ATCC MYA-139 / BCRC 22969 / CBS 8797 / KCTC 17520 / NBRC 10181 / NCYC 3082 / Yp74L-3)</name>
    <name type="common">Yeast</name>
    <name type="synonym">Kazachstania naganishii</name>
    <dbReference type="NCBI Taxonomy" id="1071383"/>
    <lineage>
        <taxon>Eukaryota</taxon>
        <taxon>Fungi</taxon>
        <taxon>Dikarya</taxon>
        <taxon>Ascomycota</taxon>
        <taxon>Saccharomycotina</taxon>
        <taxon>Saccharomycetes</taxon>
        <taxon>Saccharomycetales</taxon>
        <taxon>Saccharomycetaceae</taxon>
        <taxon>Huiozyma</taxon>
    </lineage>
</organism>
<reference evidence="7" key="2">
    <citation type="submission" date="2012-08" db="EMBL/GenBank/DDBJ databases">
        <title>Genome sequence of Kazachstania naganishii.</title>
        <authorList>
            <person name="Gordon J.L."/>
            <person name="Armisen D."/>
            <person name="Proux-Wera E."/>
            <person name="OhEigeartaigh S.S."/>
            <person name="Byrne K.P."/>
            <person name="Wolfe K.H."/>
        </authorList>
    </citation>
    <scope>NUCLEOTIDE SEQUENCE [LARGE SCALE GENOMIC DNA]</scope>
    <source>
        <strain evidence="7">ATCC MYA-139 / BCRC 22969 / CBS 8797 / CCRC 22969 / KCTC 17520 / NBRC 10181 / NCYC 3082</strain>
    </source>
</reference>
<dbReference type="GO" id="GO:0045454">
    <property type="term" value="P:cell redox homeostasis"/>
    <property type="evidence" value="ECO:0007669"/>
    <property type="project" value="EnsemblFungi"/>
</dbReference>
<dbReference type="GeneID" id="34528288"/>
<evidence type="ECO:0000313" key="6">
    <source>
        <dbReference type="EMBL" id="CCK72521.1"/>
    </source>
</evidence>
<protein>
    <recommendedName>
        <fullName evidence="5">Thioredoxin domain-containing protein</fullName>
    </recommendedName>
</protein>
<dbReference type="OMA" id="DMCAKYK"/>